<organism evidence="1">
    <name type="scientific">Tanacetum cinerariifolium</name>
    <name type="common">Dalmatian daisy</name>
    <name type="synonym">Chrysanthemum cinerariifolium</name>
    <dbReference type="NCBI Taxonomy" id="118510"/>
    <lineage>
        <taxon>Eukaryota</taxon>
        <taxon>Viridiplantae</taxon>
        <taxon>Streptophyta</taxon>
        <taxon>Embryophyta</taxon>
        <taxon>Tracheophyta</taxon>
        <taxon>Spermatophyta</taxon>
        <taxon>Magnoliopsida</taxon>
        <taxon>eudicotyledons</taxon>
        <taxon>Gunneridae</taxon>
        <taxon>Pentapetalae</taxon>
        <taxon>asterids</taxon>
        <taxon>campanulids</taxon>
        <taxon>Asterales</taxon>
        <taxon>Asteraceae</taxon>
        <taxon>Asteroideae</taxon>
        <taxon>Anthemideae</taxon>
        <taxon>Anthemidinae</taxon>
        <taxon>Tanacetum</taxon>
    </lineage>
</organism>
<sequence length="207" mass="23279">MVTSSDVEDIVSKLSSDKAKSHERKRGPFLLDCSLRLYNWRYNQARIAFRSWCLQRLLESCIRDIRKHTSWTFIVSECSFKCSAISCSSDIYFIRGFGTVAWVNVSEYEALRPDKIVVDGGEQNLKVSCVNTCSCLHMRMMVLGIKLTSSKGFGLEVDNAALISIDSKGIDVHVRQGTQIFISLSLNLYAALRSCVTTLMLKVLKAC</sequence>
<name>A0A6L2KVI9_TANCI</name>
<dbReference type="PANTHER" id="PTHR13343:SF29">
    <property type="entry name" value="PYRIDOXAMINE 5'-PHOSPHATE OXIDASE FAMILY PROTEIN"/>
    <property type="match status" value="1"/>
</dbReference>
<accession>A0A6L2KVI9</accession>
<comment type="caution">
    <text evidence="1">The sequence shown here is derived from an EMBL/GenBank/DDBJ whole genome shotgun (WGS) entry which is preliminary data.</text>
</comment>
<dbReference type="EMBL" id="BKCJ010003037">
    <property type="protein sequence ID" value="GEU52582.1"/>
    <property type="molecule type" value="Genomic_DNA"/>
</dbReference>
<gene>
    <name evidence="1" type="ORF">Tci_024560</name>
</gene>
<protein>
    <submittedName>
        <fullName evidence="1">Uncharacterized protein</fullName>
    </submittedName>
</protein>
<dbReference type="AlphaFoldDB" id="A0A6L2KVI9"/>
<dbReference type="PANTHER" id="PTHR13343">
    <property type="entry name" value="CREG1 PROTEIN"/>
    <property type="match status" value="1"/>
</dbReference>
<proteinExistence type="predicted"/>
<reference evidence="1" key="1">
    <citation type="journal article" date="2019" name="Sci. Rep.">
        <title>Draft genome of Tanacetum cinerariifolium, the natural source of mosquito coil.</title>
        <authorList>
            <person name="Yamashiro T."/>
            <person name="Shiraishi A."/>
            <person name="Satake H."/>
            <person name="Nakayama K."/>
        </authorList>
    </citation>
    <scope>NUCLEOTIDE SEQUENCE</scope>
</reference>
<evidence type="ECO:0000313" key="1">
    <source>
        <dbReference type="EMBL" id="GEU52582.1"/>
    </source>
</evidence>